<dbReference type="Proteomes" id="UP000239297">
    <property type="component" value="Unassembled WGS sequence"/>
</dbReference>
<protein>
    <submittedName>
        <fullName evidence="2">Uncharacterized protein</fullName>
    </submittedName>
</protein>
<organism evidence="2 3">
    <name type="scientific">Arthrobacter pityocampae</name>
    <dbReference type="NCBI Taxonomy" id="547334"/>
    <lineage>
        <taxon>Bacteria</taxon>
        <taxon>Bacillati</taxon>
        <taxon>Actinomycetota</taxon>
        <taxon>Actinomycetes</taxon>
        <taxon>Micrococcales</taxon>
        <taxon>Micrococcaceae</taxon>
        <taxon>Arthrobacter</taxon>
    </lineage>
</organism>
<evidence type="ECO:0000313" key="3">
    <source>
        <dbReference type="Proteomes" id="UP000239297"/>
    </source>
</evidence>
<dbReference type="RefSeq" id="WP_104119639.1">
    <property type="nucleotide sequence ID" value="NZ_PRKW01000001.1"/>
</dbReference>
<accession>A0A2S5J0N8</accession>
<dbReference type="EMBL" id="PRKW01000001">
    <property type="protein sequence ID" value="PPB50364.1"/>
    <property type="molecule type" value="Genomic_DNA"/>
</dbReference>
<gene>
    <name evidence="2" type="ORF">C4K88_00100</name>
</gene>
<evidence type="ECO:0000256" key="1">
    <source>
        <dbReference type="SAM" id="MobiDB-lite"/>
    </source>
</evidence>
<comment type="caution">
    <text evidence="2">The sequence shown here is derived from an EMBL/GenBank/DDBJ whole genome shotgun (WGS) entry which is preliminary data.</text>
</comment>
<evidence type="ECO:0000313" key="2">
    <source>
        <dbReference type="EMBL" id="PPB50364.1"/>
    </source>
</evidence>
<dbReference type="AlphaFoldDB" id="A0A2S5J0N8"/>
<proteinExistence type="predicted"/>
<reference evidence="2 3" key="1">
    <citation type="journal article" date="2014" name="Int. J. Syst. Evol. Microbiol.">
        <title>Arthrobacter pityocampae sp. nov., isolated from Thaumetopoea pityocampa (Lep., Thaumetopoeidae).</title>
        <authorList>
            <person name="Ince I.A."/>
            <person name="Demirbag Z."/>
            <person name="Kati H."/>
        </authorList>
    </citation>
    <scope>NUCLEOTIDE SEQUENCE [LARGE SCALE GENOMIC DNA]</scope>
    <source>
        <strain evidence="2 3">Tp2</strain>
    </source>
</reference>
<feature type="region of interest" description="Disordered" evidence="1">
    <location>
        <begin position="1"/>
        <end position="20"/>
    </location>
</feature>
<dbReference type="OrthoDB" id="4949999at2"/>
<sequence length="65" mass="7274">MITHPGEYHDADSKTPVPQSRRTLELIERGRLMPPLPIQIALRERRPAPVLTLPSPLLVIDVEAA</sequence>
<name>A0A2S5J0N8_9MICC</name>
<feature type="compositionally biased region" description="Basic and acidic residues" evidence="1">
    <location>
        <begin position="1"/>
        <end position="13"/>
    </location>
</feature>
<keyword evidence="3" id="KW-1185">Reference proteome</keyword>